<comment type="caution">
    <text evidence="1">The sequence shown here is derived from an EMBL/GenBank/DDBJ whole genome shotgun (WGS) entry which is preliminary data.</text>
</comment>
<organism evidence="1 2">
    <name type="scientific">Fusarium decemcellulare</name>
    <dbReference type="NCBI Taxonomy" id="57161"/>
    <lineage>
        <taxon>Eukaryota</taxon>
        <taxon>Fungi</taxon>
        <taxon>Dikarya</taxon>
        <taxon>Ascomycota</taxon>
        <taxon>Pezizomycotina</taxon>
        <taxon>Sordariomycetes</taxon>
        <taxon>Hypocreomycetidae</taxon>
        <taxon>Hypocreales</taxon>
        <taxon>Nectriaceae</taxon>
        <taxon>Fusarium</taxon>
        <taxon>Fusarium decemcellulare species complex</taxon>
    </lineage>
</organism>
<dbReference type="EMBL" id="JANRMS010000826">
    <property type="protein sequence ID" value="KAJ3533920.1"/>
    <property type="molecule type" value="Genomic_DNA"/>
</dbReference>
<keyword evidence="2" id="KW-1185">Reference proteome</keyword>
<accession>A0ACC1S7X2</accession>
<name>A0ACC1S7X2_9HYPO</name>
<sequence length="292" mass="32836">MATSNIVEVSPSPPISNICPESSFFTECRASALPSPAEVRTLNELSGNYRATFFNRPSPVIVPSLGLFVKYGADVTAAEAETQRQIREWLQGQVPIPEVFGWTEDRGQVFIYMQLVQGETLQARFEGLNEGERQAICAELGSMVNAWRSLKQEEPNRTLGQQPLNDIFIAGHSELAGPFVNPGAVERFQSACGIEIDNQVPITFTHNDLCPPNILLSPGPSPKVISILDWGQSGWYPEYWEFCKARRVGVVDEDFDAALQEEWHTKYLPTVMDPVDDEMYYHPYLYFMLSHI</sequence>
<gene>
    <name evidence="1" type="ORF">NM208_g7772</name>
</gene>
<evidence type="ECO:0000313" key="1">
    <source>
        <dbReference type="EMBL" id="KAJ3533920.1"/>
    </source>
</evidence>
<protein>
    <submittedName>
        <fullName evidence="1">Uncharacterized protein</fullName>
    </submittedName>
</protein>
<evidence type="ECO:0000313" key="2">
    <source>
        <dbReference type="Proteomes" id="UP001148629"/>
    </source>
</evidence>
<proteinExistence type="predicted"/>
<reference evidence="1" key="1">
    <citation type="submission" date="2022-08" db="EMBL/GenBank/DDBJ databases">
        <title>Genome Sequence of Fusarium decemcellulare.</title>
        <authorList>
            <person name="Buettner E."/>
        </authorList>
    </citation>
    <scope>NUCLEOTIDE SEQUENCE</scope>
    <source>
        <strain evidence="1">Babe19</strain>
    </source>
</reference>
<dbReference type="Proteomes" id="UP001148629">
    <property type="component" value="Unassembled WGS sequence"/>
</dbReference>